<reference evidence="1 2" key="1">
    <citation type="journal article" date="2012" name="Genome Biol.">
        <title>Sequencing three crocodilian genomes to illuminate the evolution of archosaurs and amniotes.</title>
        <authorList>
            <person name="St John J.A."/>
            <person name="Braun E.L."/>
            <person name="Isberg S.R."/>
            <person name="Miles L.G."/>
            <person name="Chong A.Y."/>
            <person name="Gongora J."/>
            <person name="Dalzell P."/>
            <person name="Moran C."/>
            <person name="Bed'hom B."/>
            <person name="Abzhanov A."/>
            <person name="Burgess S.C."/>
            <person name="Cooksey A.M."/>
            <person name="Castoe T.A."/>
            <person name="Crawford N.G."/>
            <person name="Densmore L.D."/>
            <person name="Drew J.C."/>
            <person name="Edwards S.V."/>
            <person name="Faircloth B.C."/>
            <person name="Fujita M.K."/>
            <person name="Greenwold M.J."/>
            <person name="Hoffmann F.G."/>
            <person name="Howard J.M."/>
            <person name="Iguchi T."/>
            <person name="Janes D.E."/>
            <person name="Khan S.Y."/>
            <person name="Kohno S."/>
            <person name="de Koning A.J."/>
            <person name="Lance S.L."/>
            <person name="McCarthy F.M."/>
            <person name="McCormack J.E."/>
            <person name="Merchant M.E."/>
            <person name="Peterson D.G."/>
            <person name="Pollock D.D."/>
            <person name="Pourmand N."/>
            <person name="Raney B.J."/>
            <person name="Roessler K.A."/>
            <person name="Sanford J.R."/>
            <person name="Sawyer R.H."/>
            <person name="Schmidt C.J."/>
            <person name="Triplett E.W."/>
            <person name="Tuberville T.D."/>
            <person name="Venegas-Anaya M."/>
            <person name="Howard J.T."/>
            <person name="Jarvis E.D."/>
            <person name="Guillette L.J.Jr."/>
            <person name="Glenn T.C."/>
            <person name="Green R.E."/>
            <person name="Ray D.A."/>
        </authorList>
    </citation>
    <scope>NUCLEOTIDE SEQUENCE [LARGE SCALE GENOMIC DNA]</scope>
    <source>
        <strain evidence="1">KSC_2009_1</strain>
    </source>
</reference>
<dbReference type="AlphaFoldDB" id="A0A151M338"/>
<accession>A0A151M338</accession>
<proteinExistence type="predicted"/>
<evidence type="ECO:0000313" key="1">
    <source>
        <dbReference type="EMBL" id="KYO18924.1"/>
    </source>
</evidence>
<gene>
    <name evidence="1" type="ORF">Y1Q_0018900</name>
</gene>
<dbReference type="EMBL" id="AKHW03006769">
    <property type="protein sequence ID" value="KYO18924.1"/>
    <property type="molecule type" value="Genomic_DNA"/>
</dbReference>
<keyword evidence="2" id="KW-1185">Reference proteome</keyword>
<organism evidence="1 2">
    <name type="scientific">Alligator mississippiensis</name>
    <name type="common">American alligator</name>
    <dbReference type="NCBI Taxonomy" id="8496"/>
    <lineage>
        <taxon>Eukaryota</taxon>
        <taxon>Metazoa</taxon>
        <taxon>Chordata</taxon>
        <taxon>Craniata</taxon>
        <taxon>Vertebrata</taxon>
        <taxon>Euteleostomi</taxon>
        <taxon>Archelosauria</taxon>
        <taxon>Archosauria</taxon>
        <taxon>Crocodylia</taxon>
        <taxon>Alligatoridae</taxon>
        <taxon>Alligatorinae</taxon>
        <taxon>Alligator</taxon>
    </lineage>
</organism>
<sequence>MGLIGRCHHQVTVVTCEKLISLGDWLVPGLWPVQPELGKILTLAVLTPCQSEHPGPAAAHRAEPPTAGEDAAARMPPLAGTLRMHCLCQHWNQDFTVLLEQLVTVVEERLVDSQVSHCQDLERGREQHALEERHLILLKKLLKDQEEQCAMVHQVVEATEEDHHVLNTMLSLAVTFMPPGIQLLALL</sequence>
<name>A0A151M338_ALLMI</name>
<comment type="caution">
    <text evidence="1">The sequence shown here is derived from an EMBL/GenBank/DDBJ whole genome shotgun (WGS) entry which is preliminary data.</text>
</comment>
<evidence type="ECO:0000313" key="2">
    <source>
        <dbReference type="Proteomes" id="UP000050525"/>
    </source>
</evidence>
<protein>
    <submittedName>
        <fullName evidence="1">Uncharacterized protein</fullName>
    </submittedName>
</protein>
<dbReference type="Proteomes" id="UP000050525">
    <property type="component" value="Unassembled WGS sequence"/>
</dbReference>